<comment type="similarity">
    <text evidence="1">Belongs to the GST superfamily.</text>
</comment>
<dbReference type="PROSITE" id="PS50404">
    <property type="entry name" value="GST_NTER"/>
    <property type="match status" value="1"/>
</dbReference>
<dbReference type="SUPFAM" id="SSF47616">
    <property type="entry name" value="GST C-terminal domain-like"/>
    <property type="match status" value="1"/>
</dbReference>
<dbReference type="SUPFAM" id="SSF52833">
    <property type="entry name" value="Thioredoxin-like"/>
    <property type="match status" value="1"/>
</dbReference>
<dbReference type="InterPro" id="IPR040079">
    <property type="entry name" value="Glutathione_S-Trfase"/>
</dbReference>
<proteinExistence type="inferred from homology"/>
<sequence length="203" mass="22689">MFLKINPNGRIPALIDREANVTVGESGAILEYICTVLKSPLLPTPSEDLQKHLACKQWLYWQVSGLGPSMGQSMYFNRLVAVQGHKDDFVIKRFGKEAKRCLQMLNAQLEESGGPCVLGEKLTVVDVACFSYASSAFWAYVDVSDLPHLNAWIEMLHKRESFATGLTIPFARPAFWGPPHTTEEEIAKEISRNSGQFMAVQKK</sequence>
<gene>
    <name evidence="4" type="ORF">Cvel_7309</name>
</gene>
<dbReference type="InterPro" id="IPR036282">
    <property type="entry name" value="Glutathione-S-Trfase_C_sf"/>
</dbReference>
<dbReference type="Pfam" id="PF02798">
    <property type="entry name" value="GST_N"/>
    <property type="match status" value="1"/>
</dbReference>
<evidence type="ECO:0008006" key="5">
    <source>
        <dbReference type="Google" id="ProtNLM"/>
    </source>
</evidence>
<dbReference type="VEuPathDB" id="CryptoDB:Cvel_7309"/>
<dbReference type="PROSITE" id="PS50405">
    <property type="entry name" value="GST_CTER"/>
    <property type="match status" value="1"/>
</dbReference>
<dbReference type="PANTHER" id="PTHR44051">
    <property type="entry name" value="GLUTATHIONE S-TRANSFERASE-RELATED"/>
    <property type="match status" value="1"/>
</dbReference>
<evidence type="ECO:0000259" key="3">
    <source>
        <dbReference type="PROSITE" id="PS50405"/>
    </source>
</evidence>
<dbReference type="PhylomeDB" id="A0A0G4HL50"/>
<dbReference type="Pfam" id="PF14497">
    <property type="entry name" value="GST_C_3"/>
    <property type="match status" value="1"/>
</dbReference>
<dbReference type="InterPro" id="IPR010987">
    <property type="entry name" value="Glutathione-S-Trfase_C-like"/>
</dbReference>
<accession>A0A0G4HL50</accession>
<dbReference type="PANTHER" id="PTHR44051:SF8">
    <property type="entry name" value="GLUTATHIONE S-TRANSFERASE GSTA"/>
    <property type="match status" value="1"/>
</dbReference>
<feature type="domain" description="GST N-terminal" evidence="2">
    <location>
        <begin position="1"/>
        <end position="41"/>
    </location>
</feature>
<name>A0A0G4HL50_9ALVE</name>
<dbReference type="InterPro" id="IPR004046">
    <property type="entry name" value="GST_C"/>
</dbReference>
<dbReference type="Gene3D" id="1.20.1050.130">
    <property type="match status" value="1"/>
</dbReference>
<evidence type="ECO:0000256" key="1">
    <source>
        <dbReference type="ARBA" id="ARBA00007409"/>
    </source>
</evidence>
<dbReference type="SFLD" id="SFLDS00019">
    <property type="entry name" value="Glutathione_Transferase_(cytos"/>
    <property type="match status" value="1"/>
</dbReference>
<feature type="domain" description="GST C-terminal" evidence="3">
    <location>
        <begin position="48"/>
        <end position="175"/>
    </location>
</feature>
<dbReference type="EMBL" id="CDMZ01003028">
    <property type="protein sequence ID" value="CEM44839.1"/>
    <property type="molecule type" value="Genomic_DNA"/>
</dbReference>
<organism evidence="4">
    <name type="scientific">Chromera velia CCMP2878</name>
    <dbReference type="NCBI Taxonomy" id="1169474"/>
    <lineage>
        <taxon>Eukaryota</taxon>
        <taxon>Sar</taxon>
        <taxon>Alveolata</taxon>
        <taxon>Colpodellida</taxon>
        <taxon>Chromeraceae</taxon>
        <taxon>Chromera</taxon>
    </lineage>
</organism>
<dbReference type="InterPro" id="IPR004045">
    <property type="entry name" value="Glutathione_S-Trfase_N"/>
</dbReference>
<dbReference type="AlphaFoldDB" id="A0A0G4HL50"/>
<protein>
    <recommendedName>
        <fullName evidence="5">Glutathione S-transferase</fullName>
    </recommendedName>
</protein>
<evidence type="ECO:0000313" key="4">
    <source>
        <dbReference type="EMBL" id="CEM44839.1"/>
    </source>
</evidence>
<reference evidence="4" key="1">
    <citation type="submission" date="2014-11" db="EMBL/GenBank/DDBJ databases">
        <authorList>
            <person name="Otto D Thomas"/>
            <person name="Naeem Raeece"/>
        </authorList>
    </citation>
    <scope>NUCLEOTIDE SEQUENCE</scope>
</reference>
<evidence type="ECO:0000259" key="2">
    <source>
        <dbReference type="PROSITE" id="PS50404"/>
    </source>
</evidence>
<dbReference type="InterPro" id="IPR036249">
    <property type="entry name" value="Thioredoxin-like_sf"/>
</dbReference>